<evidence type="ECO:0000256" key="9">
    <source>
        <dbReference type="ARBA" id="ARBA00048552"/>
    </source>
</evidence>
<dbReference type="AlphaFoldDB" id="A0A1B7LEE7"/>
<dbReference type="GO" id="GO:0000428">
    <property type="term" value="C:DNA-directed RNA polymerase complex"/>
    <property type="evidence" value="ECO:0007669"/>
    <property type="project" value="UniProtKB-KW"/>
</dbReference>
<keyword evidence="4 10" id="KW-0240">DNA-directed RNA polymerase</keyword>
<keyword evidence="7 10" id="KW-0804">Transcription</keyword>
<keyword evidence="5 10" id="KW-0808">Transferase</keyword>
<dbReference type="PANTHER" id="PTHR34476">
    <property type="entry name" value="DNA-DIRECTED RNA POLYMERASE SUBUNIT OMEGA"/>
    <property type="match status" value="1"/>
</dbReference>
<evidence type="ECO:0000256" key="1">
    <source>
        <dbReference type="ARBA" id="ARBA00006711"/>
    </source>
</evidence>
<gene>
    <name evidence="10" type="primary">rpoZ</name>
    <name evidence="11" type="ORF">A6M21_11185</name>
</gene>
<dbReference type="InterPro" id="IPR006110">
    <property type="entry name" value="Pol_omega/Rpo6/RPB6"/>
</dbReference>
<keyword evidence="12" id="KW-1185">Reference proteome</keyword>
<dbReference type="InterPro" id="IPR036161">
    <property type="entry name" value="RPB6/omega-like_sf"/>
</dbReference>
<evidence type="ECO:0000256" key="5">
    <source>
        <dbReference type="ARBA" id="ARBA00022679"/>
    </source>
</evidence>
<reference evidence="11 12" key="1">
    <citation type="submission" date="2016-04" db="EMBL/GenBank/DDBJ databases">
        <authorList>
            <person name="Evans L.H."/>
            <person name="Alamgir A."/>
            <person name="Owens N."/>
            <person name="Weber N.D."/>
            <person name="Virtaneva K."/>
            <person name="Barbian K."/>
            <person name="Babar A."/>
            <person name="Rosenke K."/>
        </authorList>
    </citation>
    <scope>NUCLEOTIDE SEQUENCE [LARGE SCALE GENOMIC DNA]</scope>
    <source>
        <strain evidence="11 12">LMa1</strain>
    </source>
</reference>
<evidence type="ECO:0000256" key="2">
    <source>
        <dbReference type="ARBA" id="ARBA00012418"/>
    </source>
</evidence>
<organism evidence="11 12">
    <name type="scientific">Desulfotomaculum copahuensis</name>
    <dbReference type="NCBI Taxonomy" id="1838280"/>
    <lineage>
        <taxon>Bacteria</taxon>
        <taxon>Bacillati</taxon>
        <taxon>Bacillota</taxon>
        <taxon>Clostridia</taxon>
        <taxon>Eubacteriales</taxon>
        <taxon>Desulfotomaculaceae</taxon>
        <taxon>Desulfotomaculum</taxon>
    </lineage>
</organism>
<dbReference type="SUPFAM" id="SSF63562">
    <property type="entry name" value="RPB6/omega subunit-like"/>
    <property type="match status" value="1"/>
</dbReference>
<dbReference type="InterPro" id="IPR003716">
    <property type="entry name" value="DNA-dir_RNA_pol_omega"/>
</dbReference>
<dbReference type="PANTHER" id="PTHR34476:SF1">
    <property type="entry name" value="DNA-DIRECTED RNA POLYMERASE SUBUNIT OMEGA"/>
    <property type="match status" value="1"/>
</dbReference>
<comment type="subunit">
    <text evidence="10">The RNAP catalytic core consists of 2 alpha, 1 beta, 1 beta' and 1 omega subunit. When a sigma factor is associated with the core the holoenzyme is formed, which can initiate transcription.</text>
</comment>
<evidence type="ECO:0000256" key="8">
    <source>
        <dbReference type="ARBA" id="ARBA00029924"/>
    </source>
</evidence>
<name>A0A1B7LEE7_9FIRM</name>
<evidence type="ECO:0000256" key="4">
    <source>
        <dbReference type="ARBA" id="ARBA00022478"/>
    </source>
</evidence>
<dbReference type="OrthoDB" id="9815459at2"/>
<dbReference type="Proteomes" id="UP000078532">
    <property type="component" value="Unassembled WGS sequence"/>
</dbReference>
<accession>A0A1B7LEE7</accession>
<evidence type="ECO:0000256" key="3">
    <source>
        <dbReference type="ARBA" id="ARBA00013725"/>
    </source>
</evidence>
<keyword evidence="6 10" id="KW-0548">Nucleotidyltransferase</keyword>
<dbReference type="Pfam" id="PF01192">
    <property type="entry name" value="RNA_pol_Rpb6"/>
    <property type="match status" value="1"/>
</dbReference>
<dbReference type="GO" id="GO:0003677">
    <property type="term" value="F:DNA binding"/>
    <property type="evidence" value="ECO:0007669"/>
    <property type="project" value="UniProtKB-UniRule"/>
</dbReference>
<evidence type="ECO:0000313" key="12">
    <source>
        <dbReference type="Proteomes" id="UP000078532"/>
    </source>
</evidence>
<evidence type="ECO:0000256" key="6">
    <source>
        <dbReference type="ARBA" id="ARBA00022695"/>
    </source>
</evidence>
<dbReference type="Gene3D" id="3.90.940.10">
    <property type="match status" value="1"/>
</dbReference>
<dbReference type="GO" id="GO:0006351">
    <property type="term" value="P:DNA-templated transcription"/>
    <property type="evidence" value="ECO:0007669"/>
    <property type="project" value="UniProtKB-UniRule"/>
</dbReference>
<dbReference type="HAMAP" id="MF_00366">
    <property type="entry name" value="RNApol_bact_RpoZ"/>
    <property type="match status" value="1"/>
</dbReference>
<comment type="function">
    <text evidence="10">Promotes RNA polymerase assembly. Latches the N- and C-terminal regions of the beta' subunit thereby facilitating its interaction with the beta and alpha subunits.</text>
</comment>
<dbReference type="GO" id="GO:0003899">
    <property type="term" value="F:DNA-directed RNA polymerase activity"/>
    <property type="evidence" value="ECO:0007669"/>
    <property type="project" value="UniProtKB-UniRule"/>
</dbReference>
<sequence>MMNQPSLDLLMKKVDSRYTLVVIAAKRARELTADGEEENTLPSKPVSMALQEIAAGKIKYRRVKNNPK</sequence>
<comment type="caution">
    <text evidence="11">The sequence shown here is derived from an EMBL/GenBank/DDBJ whole genome shotgun (WGS) entry which is preliminary data.</text>
</comment>
<dbReference type="STRING" id="1838280.A6M21_11185"/>
<comment type="catalytic activity">
    <reaction evidence="9 10">
        <text>RNA(n) + a ribonucleoside 5'-triphosphate = RNA(n+1) + diphosphate</text>
        <dbReference type="Rhea" id="RHEA:21248"/>
        <dbReference type="Rhea" id="RHEA-COMP:14527"/>
        <dbReference type="Rhea" id="RHEA-COMP:17342"/>
        <dbReference type="ChEBI" id="CHEBI:33019"/>
        <dbReference type="ChEBI" id="CHEBI:61557"/>
        <dbReference type="ChEBI" id="CHEBI:140395"/>
        <dbReference type="EC" id="2.7.7.6"/>
    </reaction>
</comment>
<evidence type="ECO:0000256" key="10">
    <source>
        <dbReference type="HAMAP-Rule" id="MF_00366"/>
    </source>
</evidence>
<comment type="similarity">
    <text evidence="1 10">Belongs to the RNA polymerase subunit omega family.</text>
</comment>
<dbReference type="EMBL" id="LYVF01000164">
    <property type="protein sequence ID" value="OAT81425.1"/>
    <property type="molecule type" value="Genomic_DNA"/>
</dbReference>
<evidence type="ECO:0000313" key="11">
    <source>
        <dbReference type="EMBL" id="OAT81425.1"/>
    </source>
</evidence>
<evidence type="ECO:0000256" key="7">
    <source>
        <dbReference type="ARBA" id="ARBA00023163"/>
    </source>
</evidence>
<proteinExistence type="inferred from homology"/>
<dbReference type="SMART" id="SM01409">
    <property type="entry name" value="RNA_pol_Rpb6"/>
    <property type="match status" value="1"/>
</dbReference>
<dbReference type="NCBIfam" id="TIGR00690">
    <property type="entry name" value="rpoZ"/>
    <property type="match status" value="1"/>
</dbReference>
<dbReference type="EC" id="2.7.7.6" evidence="2 10"/>
<protein>
    <recommendedName>
        <fullName evidence="3 10">DNA-directed RNA polymerase subunit omega</fullName>
        <shortName evidence="10">RNAP omega subunit</shortName>
        <ecNumber evidence="2 10">2.7.7.6</ecNumber>
    </recommendedName>
    <alternativeName>
        <fullName evidence="10">RNA polymerase omega subunit</fullName>
    </alternativeName>
    <alternativeName>
        <fullName evidence="8 10">Transcriptase subunit omega</fullName>
    </alternativeName>
</protein>